<comment type="caution">
    <text evidence="3">The sequence shown here is derived from an EMBL/GenBank/DDBJ whole genome shotgun (WGS) entry which is preliminary data.</text>
</comment>
<evidence type="ECO:0000256" key="2">
    <source>
        <dbReference type="SAM" id="Phobius"/>
    </source>
</evidence>
<dbReference type="Gene3D" id="3.40.50.880">
    <property type="match status" value="1"/>
</dbReference>
<dbReference type="PANTHER" id="PTHR37947">
    <property type="entry name" value="BLL2462 PROTEIN"/>
    <property type="match status" value="1"/>
</dbReference>
<keyword evidence="4" id="KW-1185">Reference proteome</keyword>
<evidence type="ECO:0000313" key="4">
    <source>
        <dbReference type="Proteomes" id="UP000322699"/>
    </source>
</evidence>
<dbReference type="RefSeq" id="WP_068260832.1">
    <property type="nucleotide sequence ID" value="NZ_LWSK01000019.1"/>
</dbReference>
<accession>A0A5B1CI62</accession>
<proteinExistence type="predicted"/>
<sequence>MNTETIQQLVFECGLQTPTVVLPATALLMLCGWMLVRERKAIGLGWALGFWCLRAIALCVLVWMFLQPARMTETRSTLPKSVALVVDNSDSMNVIDPVIEGHGVRWQLANLESDNTDNSDDRDAQVALDSATLALDVAQSRWTLAQAQLQTGSNSTALRERFNEVAFALNRASILLGERFCDHWNDSSDQGRAKDFAMQCDDLAEFVTELDLKESKANSRDRIQTSLEYLQALVNLNRLTKTWSRVVSDTISQSMPSSERVDRRADVMQLVRQTESNESGTDNSHVSIQRFTFDEELKPVLSPHQWPKPRNMDSDESEFDVDKEQETQTPSPTNLTAAITQITQLTHRQSIQSVVFLTDGAHNAPDTASPVDAARKRNDLSISFVPIGSLKRPRDVSLYHVGHPRSVMLGDKILIETFVSASGFEGQTIDLQLRADDELIDQKQLSVDSEMMDLRHSFTVPTNQRGSIEFELRIVPLAGEASTTNNRAIFRVGVVRAKIRVMLADRISRWEYRYLDQLLFRDEHLEHEMILFDPRLRATGKLQDESALPVTSQAWNDYDVAVIGDLTPDQFPVESQESLVEFVKEKGGVAILIAGRSGMPAAFEDQPLAGLLPVQKSESGAMADKYHVSVNRLATDLESVLLDESKPKSELLWKQVFEEQPITWLSQYSVPRPSARRLLDAVPADAITSDGRNLATDPNAKPTWLCWQQLGAGRVVFLSAPDTYRLRYRRGDRLHHRFWAQLFRWITSSDPGSDSGLARLSTDKVSYDVGESILVSVFLSEPSGEPVQNAELQVSFQGGQQQPQGFELAADETQPGRYVAKVDDLQAGAYRVSLQDNPDNPIGIGAKVETFVNVVTSPGIERVSTTCNRPLMKQIAQASGGYVIPPTALAEWLTLQAGMPETISQTERVPLWNRWSCLWVAMGCLVTEWCVRRMKGLT</sequence>
<keyword evidence="2" id="KW-0812">Transmembrane</keyword>
<dbReference type="SUPFAM" id="SSF53300">
    <property type="entry name" value="vWA-like"/>
    <property type="match status" value="1"/>
</dbReference>
<keyword evidence="2" id="KW-0472">Membrane</keyword>
<name>A0A5B1CI62_9BACT</name>
<evidence type="ECO:0000313" key="3">
    <source>
        <dbReference type="EMBL" id="KAA1260246.1"/>
    </source>
</evidence>
<organism evidence="3 4">
    <name type="scientific">Rubripirellula obstinata</name>
    <dbReference type="NCBI Taxonomy" id="406547"/>
    <lineage>
        <taxon>Bacteria</taxon>
        <taxon>Pseudomonadati</taxon>
        <taxon>Planctomycetota</taxon>
        <taxon>Planctomycetia</taxon>
        <taxon>Pirellulales</taxon>
        <taxon>Pirellulaceae</taxon>
        <taxon>Rubripirellula</taxon>
    </lineage>
</organism>
<dbReference type="PANTHER" id="PTHR37947:SF1">
    <property type="entry name" value="BLL2462 PROTEIN"/>
    <property type="match status" value="1"/>
</dbReference>
<dbReference type="InterPro" id="IPR036465">
    <property type="entry name" value="vWFA_dom_sf"/>
</dbReference>
<dbReference type="Proteomes" id="UP000322699">
    <property type="component" value="Unassembled WGS sequence"/>
</dbReference>
<evidence type="ECO:0008006" key="5">
    <source>
        <dbReference type="Google" id="ProtNLM"/>
    </source>
</evidence>
<gene>
    <name evidence="3" type="ORF">LF1_27850</name>
</gene>
<dbReference type="InterPro" id="IPR029062">
    <property type="entry name" value="Class_I_gatase-like"/>
</dbReference>
<feature type="transmembrane region" description="Helical" evidence="2">
    <location>
        <begin position="43"/>
        <end position="66"/>
    </location>
</feature>
<protein>
    <recommendedName>
        <fullName evidence="5">VWFA domain-containing protein</fullName>
    </recommendedName>
</protein>
<dbReference type="EMBL" id="VRLW01000001">
    <property type="protein sequence ID" value="KAA1260246.1"/>
    <property type="molecule type" value="Genomic_DNA"/>
</dbReference>
<dbReference type="SUPFAM" id="SSF52317">
    <property type="entry name" value="Class I glutamine amidotransferase-like"/>
    <property type="match status" value="1"/>
</dbReference>
<keyword evidence="2" id="KW-1133">Transmembrane helix</keyword>
<dbReference type="OrthoDB" id="252901at2"/>
<reference evidence="3 4" key="1">
    <citation type="submission" date="2019-08" db="EMBL/GenBank/DDBJ databases">
        <title>Deep-cultivation of Planctomycetes and their phenomic and genomic characterization uncovers novel biology.</title>
        <authorList>
            <person name="Wiegand S."/>
            <person name="Jogler M."/>
            <person name="Boedeker C."/>
            <person name="Pinto D."/>
            <person name="Vollmers J."/>
            <person name="Rivas-Marin E."/>
            <person name="Kohn T."/>
            <person name="Peeters S.H."/>
            <person name="Heuer A."/>
            <person name="Rast P."/>
            <person name="Oberbeckmann S."/>
            <person name="Bunk B."/>
            <person name="Jeske O."/>
            <person name="Meyerdierks A."/>
            <person name="Storesund J.E."/>
            <person name="Kallscheuer N."/>
            <person name="Luecker S."/>
            <person name="Lage O.M."/>
            <person name="Pohl T."/>
            <person name="Merkel B.J."/>
            <person name="Hornburger P."/>
            <person name="Mueller R.-W."/>
            <person name="Bruemmer F."/>
            <person name="Labrenz M."/>
            <person name="Spormann A.M."/>
            <person name="Op Den Camp H."/>
            <person name="Overmann J."/>
            <person name="Amann R."/>
            <person name="Jetten M.S.M."/>
            <person name="Mascher T."/>
            <person name="Medema M.H."/>
            <person name="Devos D.P."/>
            <person name="Kaster A.-K."/>
            <person name="Ovreas L."/>
            <person name="Rohde M."/>
            <person name="Galperin M.Y."/>
            <person name="Jogler C."/>
        </authorList>
    </citation>
    <scope>NUCLEOTIDE SEQUENCE [LARGE SCALE GENOMIC DNA]</scope>
    <source>
        <strain evidence="3 4">LF1</strain>
    </source>
</reference>
<feature type="transmembrane region" description="Helical" evidence="2">
    <location>
        <begin position="20"/>
        <end position="36"/>
    </location>
</feature>
<dbReference type="AlphaFoldDB" id="A0A5B1CI62"/>
<feature type="region of interest" description="Disordered" evidence="1">
    <location>
        <begin position="300"/>
        <end position="332"/>
    </location>
</feature>
<evidence type="ECO:0000256" key="1">
    <source>
        <dbReference type="SAM" id="MobiDB-lite"/>
    </source>
</evidence>